<sequence>MIASWTTVSLAGTNSRCQSASLTEPPSHRVELSAPRMGTTFTVILYGPQPDDARRAAQEALDHVETLNAILSDYDPESELMAFRGRAGDGAWVELSQPLFECLSRSRELAERTGGAFDPTAAPVIRLWRRARRTGERPREDLLRDARERVDWRALELDPGRRAGRLTRERVGVDLGGIAKGYAADAAHRLLVERGYPCCLVAASGDLRLGDPPPGQNGWIVALETLKPMTTPSAIVADSAPPPPTLSLSRCGISTSGDAEQFVVIDGVRYSHIIDPRTGEPLTTRMSVTVIAPDATTSDSWATALAVLGPEKGLALLRPEDRLDVRFAILDDQNRLRITTTPGFGDR</sequence>
<dbReference type="PANTHER" id="PTHR30040">
    <property type="entry name" value="THIAMINE BIOSYNTHESIS LIPOPROTEIN APBE"/>
    <property type="match status" value="1"/>
</dbReference>
<feature type="binding site" evidence="11">
    <location>
        <position position="177"/>
    </location>
    <ligand>
        <name>Mg(2+)</name>
        <dbReference type="ChEBI" id="CHEBI:18420"/>
    </ligand>
</feature>
<dbReference type="InParanoid" id="E8QXK3"/>
<dbReference type="EC" id="2.7.1.180" evidence="1 10"/>
<evidence type="ECO:0000256" key="2">
    <source>
        <dbReference type="ARBA" id="ARBA00016337"/>
    </source>
</evidence>
<evidence type="ECO:0000256" key="8">
    <source>
        <dbReference type="ARBA" id="ARBA00031306"/>
    </source>
</evidence>
<dbReference type="SUPFAM" id="SSF143631">
    <property type="entry name" value="ApbE-like"/>
    <property type="match status" value="1"/>
</dbReference>
<keyword evidence="4 10" id="KW-0808">Transferase</keyword>
<evidence type="ECO:0000256" key="1">
    <source>
        <dbReference type="ARBA" id="ARBA00011955"/>
    </source>
</evidence>
<dbReference type="PIRSF" id="PIRSF006268">
    <property type="entry name" value="ApbE"/>
    <property type="match status" value="1"/>
</dbReference>
<reference key="1">
    <citation type="submission" date="2010-11" db="EMBL/GenBank/DDBJ databases">
        <title>The complete sequence of chromosome of Isophaera pallida ATCC 43644.</title>
        <authorList>
            <consortium name="US DOE Joint Genome Institute (JGI-PGF)"/>
            <person name="Lucas S."/>
            <person name="Copeland A."/>
            <person name="Lapidus A."/>
            <person name="Bruce D."/>
            <person name="Goodwin L."/>
            <person name="Pitluck S."/>
            <person name="Kyrpides N."/>
            <person name="Mavromatis K."/>
            <person name="Pagani I."/>
            <person name="Ivanova N."/>
            <person name="Saunders E."/>
            <person name="Brettin T."/>
            <person name="Detter J.C."/>
            <person name="Han C."/>
            <person name="Tapia R."/>
            <person name="Land M."/>
            <person name="Hauser L."/>
            <person name="Markowitz V."/>
            <person name="Cheng J.-F."/>
            <person name="Hugenholtz P."/>
            <person name="Woyke T."/>
            <person name="Wu D."/>
            <person name="Eisen J.A."/>
        </authorList>
    </citation>
    <scope>NUCLEOTIDE SEQUENCE</scope>
    <source>
        <strain>ATCC 43644</strain>
    </source>
</reference>
<keyword evidence="3 10" id="KW-0285">Flavoprotein</keyword>
<dbReference type="PANTHER" id="PTHR30040:SF2">
    <property type="entry name" value="FAD:PROTEIN FMN TRANSFERASE"/>
    <property type="match status" value="1"/>
</dbReference>
<dbReference type="GO" id="GO:0016740">
    <property type="term" value="F:transferase activity"/>
    <property type="evidence" value="ECO:0007669"/>
    <property type="project" value="UniProtKB-UniRule"/>
</dbReference>
<comment type="cofactor">
    <cofactor evidence="11">
        <name>Mg(2+)</name>
        <dbReference type="ChEBI" id="CHEBI:18420"/>
    </cofactor>
    <cofactor evidence="11">
        <name>Mn(2+)</name>
        <dbReference type="ChEBI" id="CHEBI:29035"/>
    </cofactor>
    <text evidence="11">Magnesium. Can also use manganese.</text>
</comment>
<keyword evidence="13" id="KW-1185">Reference proteome</keyword>
<evidence type="ECO:0000256" key="11">
    <source>
        <dbReference type="PIRSR" id="PIRSR006268-2"/>
    </source>
</evidence>
<evidence type="ECO:0000256" key="3">
    <source>
        <dbReference type="ARBA" id="ARBA00022630"/>
    </source>
</evidence>
<dbReference type="AlphaFoldDB" id="E8QXK3"/>
<dbReference type="Pfam" id="PF02424">
    <property type="entry name" value="ApbE"/>
    <property type="match status" value="1"/>
</dbReference>
<keyword evidence="7 10" id="KW-0460">Magnesium</keyword>
<dbReference type="Gene3D" id="3.10.520.10">
    <property type="entry name" value="ApbE-like domains"/>
    <property type="match status" value="1"/>
</dbReference>
<evidence type="ECO:0000313" key="12">
    <source>
        <dbReference type="EMBL" id="ADV63051.1"/>
    </source>
</evidence>
<gene>
    <name evidence="12" type="ordered locus">Isop_2479</name>
</gene>
<dbReference type="InterPro" id="IPR003374">
    <property type="entry name" value="ApbE-like_sf"/>
</dbReference>
<feature type="binding site" evidence="11">
    <location>
        <position position="303"/>
    </location>
    <ligand>
        <name>Mg(2+)</name>
        <dbReference type="ChEBI" id="CHEBI:18420"/>
    </ligand>
</feature>
<comment type="catalytic activity">
    <reaction evidence="9 10">
        <text>L-threonyl-[protein] + FAD = FMN-L-threonyl-[protein] + AMP + H(+)</text>
        <dbReference type="Rhea" id="RHEA:36847"/>
        <dbReference type="Rhea" id="RHEA-COMP:11060"/>
        <dbReference type="Rhea" id="RHEA-COMP:11061"/>
        <dbReference type="ChEBI" id="CHEBI:15378"/>
        <dbReference type="ChEBI" id="CHEBI:30013"/>
        <dbReference type="ChEBI" id="CHEBI:57692"/>
        <dbReference type="ChEBI" id="CHEBI:74257"/>
        <dbReference type="ChEBI" id="CHEBI:456215"/>
        <dbReference type="EC" id="2.7.1.180"/>
    </reaction>
</comment>
<evidence type="ECO:0000256" key="6">
    <source>
        <dbReference type="ARBA" id="ARBA00022827"/>
    </source>
</evidence>
<reference evidence="12 13" key="2">
    <citation type="journal article" date="2011" name="Stand. Genomic Sci.">
        <title>Complete genome sequence of Isosphaera pallida type strain (IS1B).</title>
        <authorList>
            <consortium name="US DOE Joint Genome Institute (JGI-PGF)"/>
            <person name="Goker M."/>
            <person name="Cleland D."/>
            <person name="Saunders E."/>
            <person name="Lapidus A."/>
            <person name="Nolan M."/>
            <person name="Lucas S."/>
            <person name="Hammon N."/>
            <person name="Deshpande S."/>
            <person name="Cheng J.F."/>
            <person name="Tapia R."/>
            <person name="Han C."/>
            <person name="Goodwin L."/>
            <person name="Pitluck S."/>
            <person name="Liolios K."/>
            <person name="Pagani I."/>
            <person name="Ivanova N."/>
            <person name="Mavromatis K."/>
            <person name="Pati A."/>
            <person name="Chen A."/>
            <person name="Palaniappan K."/>
            <person name="Land M."/>
            <person name="Hauser L."/>
            <person name="Chang Y.J."/>
            <person name="Jeffries C.D."/>
            <person name="Detter J.C."/>
            <person name="Beck B."/>
            <person name="Woyke T."/>
            <person name="Bristow J."/>
            <person name="Eisen J.A."/>
            <person name="Markowitz V."/>
            <person name="Hugenholtz P."/>
            <person name="Kyrpides N.C."/>
            <person name="Klenk H.P."/>
        </authorList>
    </citation>
    <scope>NUCLEOTIDE SEQUENCE [LARGE SCALE GENOMIC DNA]</scope>
    <source>
        <strain evidence="13">ATCC 43644 / DSM 9630 / IS1B</strain>
    </source>
</reference>
<organism evidence="12 13">
    <name type="scientific">Isosphaera pallida (strain ATCC 43644 / DSM 9630 / IS1B)</name>
    <dbReference type="NCBI Taxonomy" id="575540"/>
    <lineage>
        <taxon>Bacteria</taxon>
        <taxon>Pseudomonadati</taxon>
        <taxon>Planctomycetota</taxon>
        <taxon>Planctomycetia</taxon>
        <taxon>Isosphaerales</taxon>
        <taxon>Isosphaeraceae</taxon>
        <taxon>Isosphaera</taxon>
    </lineage>
</organism>
<keyword evidence="6 10" id="KW-0274">FAD</keyword>
<dbReference type="HOGENOM" id="CLU_044403_5_1_0"/>
<evidence type="ECO:0000313" key="13">
    <source>
        <dbReference type="Proteomes" id="UP000008631"/>
    </source>
</evidence>
<dbReference type="Proteomes" id="UP000008631">
    <property type="component" value="Chromosome"/>
</dbReference>
<evidence type="ECO:0000256" key="10">
    <source>
        <dbReference type="PIRNR" id="PIRNR006268"/>
    </source>
</evidence>
<dbReference type="eggNOG" id="COG1477">
    <property type="taxonomic scope" value="Bacteria"/>
</dbReference>
<evidence type="ECO:0000256" key="5">
    <source>
        <dbReference type="ARBA" id="ARBA00022723"/>
    </source>
</evidence>
<dbReference type="KEGG" id="ipa:Isop_2479"/>
<evidence type="ECO:0000256" key="9">
    <source>
        <dbReference type="ARBA" id="ARBA00048540"/>
    </source>
</evidence>
<dbReference type="STRING" id="575540.Isop_2479"/>
<name>E8QXK3_ISOPI</name>
<comment type="similarity">
    <text evidence="10">Belongs to the ApbE family.</text>
</comment>
<dbReference type="GO" id="GO:0046872">
    <property type="term" value="F:metal ion binding"/>
    <property type="evidence" value="ECO:0007669"/>
    <property type="project" value="UniProtKB-UniRule"/>
</dbReference>
<evidence type="ECO:0000256" key="4">
    <source>
        <dbReference type="ARBA" id="ARBA00022679"/>
    </source>
</evidence>
<evidence type="ECO:0000256" key="7">
    <source>
        <dbReference type="ARBA" id="ARBA00022842"/>
    </source>
</evidence>
<feature type="binding site" evidence="11">
    <location>
        <position position="299"/>
    </location>
    <ligand>
        <name>Mg(2+)</name>
        <dbReference type="ChEBI" id="CHEBI:18420"/>
    </ligand>
</feature>
<keyword evidence="12" id="KW-0449">Lipoprotein</keyword>
<dbReference type="InterPro" id="IPR024932">
    <property type="entry name" value="ApbE"/>
</dbReference>
<accession>E8QXK3</accession>
<keyword evidence="5 10" id="KW-0479">Metal-binding</keyword>
<dbReference type="RefSeq" id="WP_013565339.1">
    <property type="nucleotide sequence ID" value="NC_014962.1"/>
</dbReference>
<proteinExistence type="inferred from homology"/>
<protein>
    <recommendedName>
        <fullName evidence="2 10">FAD:protein FMN transferase</fullName>
        <ecNumber evidence="1 10">2.7.1.180</ecNumber>
    </recommendedName>
    <alternativeName>
        <fullName evidence="8 10">Flavin transferase</fullName>
    </alternativeName>
</protein>
<dbReference type="EMBL" id="CP002353">
    <property type="protein sequence ID" value="ADV63051.1"/>
    <property type="molecule type" value="Genomic_DNA"/>
</dbReference>